<reference evidence="2 3" key="1">
    <citation type="submission" date="2023-10" db="EMBL/GenBank/DDBJ databases">
        <title>Draft Genome Sequence of Candida saopaulonensis from a very Premature Infant with Sepsis.</title>
        <authorList>
            <person name="Ning Y."/>
            <person name="Dai R."/>
            <person name="Xiao M."/>
            <person name="Xu Y."/>
            <person name="Yan Q."/>
            <person name="Zhang L."/>
        </authorList>
    </citation>
    <scope>NUCLEOTIDE SEQUENCE [LARGE SCALE GENOMIC DNA]</scope>
    <source>
        <strain evidence="2 3">19XY460</strain>
    </source>
</reference>
<feature type="region of interest" description="Disordered" evidence="1">
    <location>
        <begin position="57"/>
        <end position="77"/>
    </location>
</feature>
<protein>
    <submittedName>
        <fullName evidence="2">Uncharacterized protein</fullName>
    </submittedName>
</protein>
<dbReference type="AlphaFoldDB" id="A0AAX4H4N3"/>
<accession>A0AAX4H4N3</accession>
<evidence type="ECO:0000313" key="3">
    <source>
        <dbReference type="Proteomes" id="UP001338582"/>
    </source>
</evidence>
<evidence type="ECO:0000256" key="1">
    <source>
        <dbReference type="SAM" id="MobiDB-lite"/>
    </source>
</evidence>
<gene>
    <name evidence="2" type="ORF">PUMCH_000772</name>
</gene>
<proteinExistence type="predicted"/>
<dbReference type="Proteomes" id="UP001338582">
    <property type="component" value="Chromosome 1"/>
</dbReference>
<dbReference type="GeneID" id="88171840"/>
<dbReference type="RefSeq" id="XP_062875917.1">
    <property type="nucleotide sequence ID" value="XM_063019847.1"/>
</dbReference>
<name>A0AAX4H4N3_9ASCO</name>
<evidence type="ECO:0000313" key="2">
    <source>
        <dbReference type="EMBL" id="WPK23531.1"/>
    </source>
</evidence>
<keyword evidence="3" id="KW-1185">Reference proteome</keyword>
<dbReference type="KEGG" id="asau:88171840"/>
<organism evidence="2 3">
    <name type="scientific">Australozyma saopauloensis</name>
    <dbReference type="NCBI Taxonomy" id="291208"/>
    <lineage>
        <taxon>Eukaryota</taxon>
        <taxon>Fungi</taxon>
        <taxon>Dikarya</taxon>
        <taxon>Ascomycota</taxon>
        <taxon>Saccharomycotina</taxon>
        <taxon>Pichiomycetes</taxon>
        <taxon>Metschnikowiaceae</taxon>
        <taxon>Australozyma</taxon>
    </lineage>
</organism>
<sequence>MAQEEEAVKVLERTDSLVSSVGFHTLNKQISRASSNSSDSSRSTFGRLFTTKDQNQLLIHDNGNGGNEDKSVKGLSSKSRFFSPRGFLKSRHRRNSATSSISSSQSLAITNLTIDLKQSRKLERNDSNLLLPQLSAPFHPRFSGLDNETMPEMKSAHHKSGKQTALSLSSQKSNSVVVDARLASIFYCAQAEVPDEVLSPILDTGRFLEFHRKYLESTDHYMQSKLQRSISDEEGNRVNSKELSHKVDLDQVSREYELIFNRLFEIIRPVLLPSKQVSLSNGLKHPALNQSMDRVMRFVHDEISKSGVFQYSTTKEPDIRKTINNNETRTVSLFFPRSNSESTRKDARVEVLLKSILVFYQKSVEVLANEFIPSADLSAGLSIKGQAIFTSLPGNFDKQITKYLQQWTKIDSAWRYFNEKVRYSLLNALFYVQKSLYDVQKRSSKSYHTLDFNLDKQLNTIFRNVFIVSQLKQRYIFIEKQKKGQFPDIVEAEARYLQKDSFLMGDKLTKLFGIITNRTRIDINILDELLPNDSLFCDYQTWLNQLTRLRPTY</sequence>
<dbReference type="EMBL" id="CP138894">
    <property type="protein sequence ID" value="WPK23531.1"/>
    <property type="molecule type" value="Genomic_DNA"/>
</dbReference>